<dbReference type="Proteomes" id="UP000325434">
    <property type="component" value="Unassembled WGS sequence"/>
</dbReference>
<organism evidence="1">
    <name type="scientific">Aspergillus flavus</name>
    <dbReference type="NCBI Taxonomy" id="5059"/>
    <lineage>
        <taxon>Eukaryota</taxon>
        <taxon>Fungi</taxon>
        <taxon>Dikarya</taxon>
        <taxon>Ascomycota</taxon>
        <taxon>Pezizomycotina</taxon>
        <taxon>Eurotiomycetes</taxon>
        <taxon>Eurotiomycetidae</taxon>
        <taxon>Eurotiales</taxon>
        <taxon>Aspergillaceae</taxon>
        <taxon>Aspergillus</taxon>
        <taxon>Aspergillus subgen. Circumdati</taxon>
    </lineage>
</organism>
<proteinExistence type="predicted"/>
<evidence type="ECO:0000313" key="1">
    <source>
        <dbReference type="EMBL" id="KAB8248931.1"/>
    </source>
</evidence>
<name>A0A5N6H339_ASPFL</name>
<gene>
    <name evidence="1" type="ORF">BDV35DRAFT_157265</name>
</gene>
<dbReference type="EMBL" id="ML734576">
    <property type="protein sequence ID" value="KAB8248931.1"/>
    <property type="molecule type" value="Genomic_DNA"/>
</dbReference>
<protein>
    <submittedName>
        <fullName evidence="1">Uncharacterized protein</fullName>
    </submittedName>
</protein>
<accession>A0A5N6H339</accession>
<dbReference type="AlphaFoldDB" id="A0A5N6H339"/>
<sequence>MESMVSIALLCVAVQRQGHHTIENKMTDKTIIALIKPYDTRFSVFAHGDGGGRTVLEVDWATVLSGERSDRAEEELTENPKFQENELNIKMLLKKPVIRIYAHFEPT</sequence>
<reference evidence="1" key="1">
    <citation type="submission" date="2019-04" db="EMBL/GenBank/DDBJ databases">
        <title>Friends and foes A comparative genomics study of 23 Aspergillus species from section Flavi.</title>
        <authorList>
            <consortium name="DOE Joint Genome Institute"/>
            <person name="Kjaerbolling I."/>
            <person name="Vesth T."/>
            <person name="Frisvad J.C."/>
            <person name="Nybo J.L."/>
            <person name="Theobald S."/>
            <person name="Kildgaard S."/>
            <person name="Isbrandt T."/>
            <person name="Kuo A."/>
            <person name="Sato A."/>
            <person name="Lyhne E.K."/>
            <person name="Kogle M.E."/>
            <person name="Wiebenga A."/>
            <person name="Kun R.S."/>
            <person name="Lubbers R.J."/>
            <person name="Makela M.R."/>
            <person name="Barry K."/>
            <person name="Chovatia M."/>
            <person name="Clum A."/>
            <person name="Daum C."/>
            <person name="Haridas S."/>
            <person name="He G."/>
            <person name="LaButti K."/>
            <person name="Lipzen A."/>
            <person name="Mondo S."/>
            <person name="Riley R."/>
            <person name="Salamov A."/>
            <person name="Simmons B.A."/>
            <person name="Magnuson J.K."/>
            <person name="Henrissat B."/>
            <person name="Mortensen U.H."/>
            <person name="Larsen T.O."/>
            <person name="Devries R.P."/>
            <person name="Grigoriev I.V."/>
            <person name="Machida M."/>
            <person name="Baker S.E."/>
            <person name="Andersen M.R."/>
        </authorList>
    </citation>
    <scope>NUCLEOTIDE SEQUENCE [LARGE SCALE GENOMIC DNA]</scope>
    <source>
        <strain evidence="1">CBS 121.62</strain>
    </source>
</reference>